<organism evidence="1 2">
    <name type="scientific">Aspergillus ruber (strain CBS 135680)</name>
    <dbReference type="NCBI Taxonomy" id="1388766"/>
    <lineage>
        <taxon>Eukaryota</taxon>
        <taxon>Fungi</taxon>
        <taxon>Dikarya</taxon>
        <taxon>Ascomycota</taxon>
        <taxon>Pezizomycotina</taxon>
        <taxon>Eurotiomycetes</taxon>
        <taxon>Eurotiomycetidae</taxon>
        <taxon>Eurotiales</taxon>
        <taxon>Aspergillaceae</taxon>
        <taxon>Aspergillus</taxon>
        <taxon>Aspergillus subgen. Aspergillus</taxon>
    </lineage>
</organism>
<proteinExistence type="predicted"/>
<gene>
    <name evidence="1" type="ORF">EURHEDRAFT_399430</name>
</gene>
<dbReference type="Pfam" id="PF11951">
    <property type="entry name" value="Fungal_trans_2"/>
    <property type="match status" value="1"/>
</dbReference>
<reference evidence="2" key="1">
    <citation type="journal article" date="2014" name="Nat. Commun.">
        <title>Genomic adaptations of the halophilic Dead Sea filamentous fungus Eurotium rubrum.</title>
        <authorList>
            <person name="Kis-Papo T."/>
            <person name="Weig A.R."/>
            <person name="Riley R."/>
            <person name="Persoh D."/>
            <person name="Salamov A."/>
            <person name="Sun H."/>
            <person name="Lipzen A."/>
            <person name="Wasser S.P."/>
            <person name="Rambold G."/>
            <person name="Grigoriev I.V."/>
            <person name="Nevo E."/>
        </authorList>
    </citation>
    <scope>NUCLEOTIDE SEQUENCE [LARGE SCALE GENOMIC DNA]</scope>
    <source>
        <strain evidence="2">CBS 135680</strain>
    </source>
</reference>
<sequence>MRESPAVVNEHVEDWTWLGPGDSGPGLRGNINTTRRRFQQRRLLPVATMDHLNDAQLDAALCDVEQSETGAHTYPSGPFSVFRIDREPNKGLEDLDNYFFSDNPGSNRHSLLDPIPDSLSVSCLELEFEFGTVSSENIGDGNGCHPKKNMSQSLPTGAQRSGGLVIENGLNKKPGTELEASVEQNLAIEDQCNAANCWARIAFNHFNHRLQAVKYLRESAGTRDVASTNAEYKEHLAAMLSMVTVDVISGDTRTCGIYSDGCESLIVTYMNHPSKNKKSSHTVRALHRIFFFLRPMQKGHCQLTSTVKSPPIPPVN</sequence>
<evidence type="ECO:0000313" key="1">
    <source>
        <dbReference type="EMBL" id="EYE99143.1"/>
    </source>
</evidence>
<dbReference type="GeneID" id="63695049"/>
<keyword evidence="2" id="KW-1185">Reference proteome</keyword>
<accession>A0A017SQA0</accession>
<dbReference type="RefSeq" id="XP_040642831.1">
    <property type="nucleotide sequence ID" value="XM_040779925.1"/>
</dbReference>
<dbReference type="Proteomes" id="UP000019804">
    <property type="component" value="Unassembled WGS sequence"/>
</dbReference>
<dbReference type="HOGENOM" id="CLU_879919_0_0_1"/>
<dbReference type="OrthoDB" id="3477330at2759"/>
<dbReference type="AlphaFoldDB" id="A0A017SQA0"/>
<dbReference type="InterPro" id="IPR021858">
    <property type="entry name" value="Fun_TF"/>
</dbReference>
<dbReference type="STRING" id="1388766.A0A017SQA0"/>
<dbReference type="EMBL" id="KK088412">
    <property type="protein sequence ID" value="EYE99143.1"/>
    <property type="molecule type" value="Genomic_DNA"/>
</dbReference>
<name>A0A017SQA0_ASPRC</name>
<evidence type="ECO:0000313" key="2">
    <source>
        <dbReference type="Proteomes" id="UP000019804"/>
    </source>
</evidence>
<protein>
    <submittedName>
        <fullName evidence="1">Uncharacterized protein</fullName>
    </submittedName>
</protein>